<keyword evidence="5" id="KW-0808">Transferase</keyword>
<dbReference type="RefSeq" id="WP_262398127.1">
    <property type="nucleotide sequence ID" value="NZ_JACRTC010000006.1"/>
</dbReference>
<dbReference type="Pfam" id="PF24894">
    <property type="entry name" value="Hexapep_GlmU"/>
    <property type="match status" value="1"/>
</dbReference>
<dbReference type="AlphaFoldDB" id="A0A926ICB4"/>
<evidence type="ECO:0000313" key="5">
    <source>
        <dbReference type="EMBL" id="MBC8571037.1"/>
    </source>
</evidence>
<dbReference type="NCBIfam" id="TIGR02092">
    <property type="entry name" value="glgD"/>
    <property type="match status" value="1"/>
</dbReference>
<dbReference type="Gene3D" id="3.90.550.10">
    <property type="entry name" value="Spore Coat Polysaccharide Biosynthesis Protein SpsA, Chain A"/>
    <property type="match status" value="1"/>
</dbReference>
<keyword evidence="6" id="KW-1185">Reference proteome</keyword>
<protein>
    <submittedName>
        <fullName evidence="5">Glucose-1-phosphate adenylyltransferase subunit GlgD</fullName>
        <ecNumber evidence="5">2.7.7.27</ecNumber>
    </submittedName>
</protein>
<evidence type="ECO:0000259" key="4">
    <source>
        <dbReference type="Pfam" id="PF24894"/>
    </source>
</evidence>
<organism evidence="5 6">
    <name type="scientific">Zongyangia hominis</name>
    <dbReference type="NCBI Taxonomy" id="2763677"/>
    <lineage>
        <taxon>Bacteria</taxon>
        <taxon>Bacillati</taxon>
        <taxon>Bacillota</taxon>
        <taxon>Clostridia</taxon>
        <taxon>Eubacteriales</taxon>
        <taxon>Oscillospiraceae</taxon>
        <taxon>Zongyangia</taxon>
    </lineage>
</organism>
<dbReference type="Pfam" id="PF00483">
    <property type="entry name" value="NTP_transferase"/>
    <property type="match status" value="1"/>
</dbReference>
<comment type="similarity">
    <text evidence="1">Belongs to the bacterial/plant glucose-1-phosphate adenylyltransferase family.</text>
</comment>
<evidence type="ECO:0000313" key="6">
    <source>
        <dbReference type="Proteomes" id="UP000660861"/>
    </source>
</evidence>
<dbReference type="SUPFAM" id="SSF51161">
    <property type="entry name" value="Trimeric LpxA-like enzymes"/>
    <property type="match status" value="1"/>
</dbReference>
<dbReference type="InterPro" id="IPR056818">
    <property type="entry name" value="GlmU/GlgC-like_hexapep"/>
</dbReference>
<proteinExistence type="inferred from homology"/>
<dbReference type="InterPro" id="IPR029044">
    <property type="entry name" value="Nucleotide-diphossugar_trans"/>
</dbReference>
<dbReference type="EC" id="2.7.7.27" evidence="5"/>
<dbReference type="Proteomes" id="UP000660861">
    <property type="component" value="Unassembled WGS sequence"/>
</dbReference>
<comment type="caution">
    <text evidence="5">The sequence shown here is derived from an EMBL/GenBank/DDBJ whole genome shotgun (WGS) entry which is preliminary data.</text>
</comment>
<feature type="domain" description="Nucleotidyl transferase" evidence="3">
    <location>
        <begin position="19"/>
        <end position="226"/>
    </location>
</feature>
<dbReference type="PANTHER" id="PTHR43523">
    <property type="entry name" value="GLUCOSE-1-PHOSPHATE ADENYLYLTRANSFERASE-RELATED"/>
    <property type="match status" value="1"/>
</dbReference>
<dbReference type="GO" id="GO:0005978">
    <property type="term" value="P:glycogen biosynthetic process"/>
    <property type="evidence" value="ECO:0007669"/>
    <property type="project" value="UniProtKB-KW"/>
</dbReference>
<dbReference type="GO" id="GO:0008878">
    <property type="term" value="F:glucose-1-phosphate adenylyltransferase activity"/>
    <property type="evidence" value="ECO:0007669"/>
    <property type="project" value="UniProtKB-EC"/>
</dbReference>
<dbReference type="CDD" id="cd02508">
    <property type="entry name" value="ADP_Glucose_PP"/>
    <property type="match status" value="1"/>
</dbReference>
<keyword evidence="5" id="KW-0548">Nucleotidyltransferase</keyword>
<sequence length="373" mass="41654">MRENKVHGIIFSNMHDHALSELTEKRTMGSIPIGGRYRLIDFILSNMVNSGISDIGVVTKSNYQSLMDHLGSGREWDLARKKGGISILPPFGHAGSGIYRGKLEALHGILGYIRHSQAQYFVLADCDVIANINLKKAIDQHMETGADVTILYKKDYVVPDAVQECTVFEIDDTGRVTDVLINPQTSGECNINLNMYIISKDLLERIITDTSSRNLYSFRKDFLQASAGKLWFQGFEVTEEARKINCMKSFYEANMDMLNEDLRDSLFPKDRPIYTKVRDEVPTMYGLGARVSNSLVADGCVIEGEVENSIIFRGVTIGKEAKVKNSIVMQGTTVGEKANLDYVIIDKDVTVSDNRMLMGFSTYPIFISKGSIV</sequence>
<reference evidence="5" key="1">
    <citation type="submission" date="2020-08" db="EMBL/GenBank/DDBJ databases">
        <title>Genome public.</title>
        <authorList>
            <person name="Liu C."/>
            <person name="Sun Q."/>
        </authorList>
    </citation>
    <scope>NUCLEOTIDE SEQUENCE</scope>
    <source>
        <strain evidence="5">NSJ-54</strain>
    </source>
</reference>
<name>A0A926ICB4_9FIRM</name>
<dbReference type="InterPro" id="IPR011004">
    <property type="entry name" value="Trimer_LpxA-like_sf"/>
</dbReference>
<accession>A0A926ICB4</accession>
<dbReference type="InterPro" id="IPR005835">
    <property type="entry name" value="NTP_transferase_dom"/>
</dbReference>
<dbReference type="CDD" id="cd04651">
    <property type="entry name" value="LbH_G1P_AT_C"/>
    <property type="match status" value="1"/>
</dbReference>
<evidence type="ECO:0000256" key="1">
    <source>
        <dbReference type="ARBA" id="ARBA00010443"/>
    </source>
</evidence>
<dbReference type="EMBL" id="JACRTC010000006">
    <property type="protein sequence ID" value="MBC8571037.1"/>
    <property type="molecule type" value="Genomic_DNA"/>
</dbReference>
<gene>
    <name evidence="5" type="primary">glgD</name>
    <name evidence="5" type="ORF">H8709_09375</name>
</gene>
<dbReference type="Gene3D" id="2.160.10.10">
    <property type="entry name" value="Hexapeptide repeat proteins"/>
    <property type="match status" value="1"/>
</dbReference>
<evidence type="ECO:0000256" key="2">
    <source>
        <dbReference type="ARBA" id="ARBA00023056"/>
    </source>
</evidence>
<dbReference type="InterPro" id="IPR011832">
    <property type="entry name" value="GlgDAde_trans"/>
</dbReference>
<dbReference type="InterPro" id="IPR011831">
    <property type="entry name" value="ADP-Glc_PPase"/>
</dbReference>
<evidence type="ECO:0000259" key="3">
    <source>
        <dbReference type="Pfam" id="PF00483"/>
    </source>
</evidence>
<dbReference type="PANTHER" id="PTHR43523:SF6">
    <property type="entry name" value="GLYCOGEN BIOSYNTHESIS PROTEIN GLGD"/>
    <property type="match status" value="1"/>
</dbReference>
<feature type="domain" description="Glucose-1-phosphate adenylyltransferase/Bifunctional protein GlmU-like C-terminal hexapeptide" evidence="4">
    <location>
        <begin position="290"/>
        <end position="355"/>
    </location>
</feature>
<keyword evidence="2" id="KW-0320">Glycogen biosynthesis</keyword>
<dbReference type="SUPFAM" id="SSF53448">
    <property type="entry name" value="Nucleotide-diphospho-sugar transferases"/>
    <property type="match status" value="1"/>
</dbReference>